<keyword evidence="2" id="KW-1133">Transmembrane helix</keyword>
<protein>
    <recommendedName>
        <fullName evidence="5">Mid2 domain-containing protein</fullName>
    </recommendedName>
</protein>
<feature type="compositionally biased region" description="Low complexity" evidence="1">
    <location>
        <begin position="262"/>
        <end position="277"/>
    </location>
</feature>
<gene>
    <name evidence="3" type="ORF">LTR84_000662</name>
</gene>
<feature type="compositionally biased region" description="Polar residues" evidence="1">
    <location>
        <begin position="344"/>
        <end position="354"/>
    </location>
</feature>
<accession>A0AAV9NRJ3</accession>
<evidence type="ECO:0000313" key="4">
    <source>
        <dbReference type="Proteomes" id="UP001358417"/>
    </source>
</evidence>
<feature type="transmembrane region" description="Helical" evidence="2">
    <location>
        <begin position="126"/>
        <end position="148"/>
    </location>
</feature>
<evidence type="ECO:0000313" key="3">
    <source>
        <dbReference type="EMBL" id="KAK5064828.1"/>
    </source>
</evidence>
<feature type="compositionally biased region" description="Polar residues" evidence="1">
    <location>
        <begin position="384"/>
        <end position="396"/>
    </location>
</feature>
<organism evidence="3 4">
    <name type="scientific">Exophiala bonariae</name>
    <dbReference type="NCBI Taxonomy" id="1690606"/>
    <lineage>
        <taxon>Eukaryota</taxon>
        <taxon>Fungi</taxon>
        <taxon>Dikarya</taxon>
        <taxon>Ascomycota</taxon>
        <taxon>Pezizomycotina</taxon>
        <taxon>Eurotiomycetes</taxon>
        <taxon>Chaetothyriomycetidae</taxon>
        <taxon>Chaetothyriales</taxon>
        <taxon>Herpotrichiellaceae</taxon>
        <taxon>Exophiala</taxon>
    </lineage>
</organism>
<dbReference type="EMBL" id="JAVRRD010000001">
    <property type="protein sequence ID" value="KAK5064828.1"/>
    <property type="molecule type" value="Genomic_DNA"/>
</dbReference>
<name>A0AAV9NRJ3_9EURO</name>
<evidence type="ECO:0000256" key="2">
    <source>
        <dbReference type="SAM" id="Phobius"/>
    </source>
</evidence>
<comment type="caution">
    <text evidence="3">The sequence shown here is derived from an EMBL/GenBank/DDBJ whole genome shotgun (WGS) entry which is preliminary data.</text>
</comment>
<feature type="compositionally biased region" description="Low complexity" evidence="1">
    <location>
        <begin position="315"/>
        <end position="328"/>
    </location>
</feature>
<evidence type="ECO:0000256" key="1">
    <source>
        <dbReference type="SAM" id="MobiDB-lite"/>
    </source>
</evidence>
<feature type="region of interest" description="Disordered" evidence="1">
    <location>
        <begin position="225"/>
        <end position="303"/>
    </location>
</feature>
<feature type="region of interest" description="Disordered" evidence="1">
    <location>
        <begin position="315"/>
        <end position="435"/>
    </location>
</feature>
<feature type="compositionally biased region" description="Low complexity" evidence="1">
    <location>
        <begin position="355"/>
        <end position="369"/>
    </location>
</feature>
<dbReference type="Proteomes" id="UP001358417">
    <property type="component" value="Unassembled WGS sequence"/>
</dbReference>
<dbReference type="RefSeq" id="XP_064712152.1">
    <property type="nucleotide sequence ID" value="XM_064844292.1"/>
</dbReference>
<dbReference type="GeneID" id="89968884"/>
<dbReference type="AlphaFoldDB" id="A0AAV9NRJ3"/>
<evidence type="ECO:0008006" key="5">
    <source>
        <dbReference type="Google" id="ProtNLM"/>
    </source>
</evidence>
<keyword evidence="2" id="KW-0812">Transmembrane</keyword>
<keyword evidence="2" id="KW-0472">Membrane</keyword>
<proteinExistence type="predicted"/>
<reference evidence="3 4" key="1">
    <citation type="submission" date="2023-08" db="EMBL/GenBank/DDBJ databases">
        <title>Black Yeasts Isolated from many extreme environments.</title>
        <authorList>
            <person name="Coleine C."/>
            <person name="Stajich J.E."/>
            <person name="Selbmann L."/>
        </authorList>
    </citation>
    <scope>NUCLEOTIDE SEQUENCE [LARGE SCALE GENOMIC DNA]</scope>
    <source>
        <strain evidence="3 4">CCFEE 5792</strain>
    </source>
</reference>
<sequence length="435" mass="45749">MPGSTTSPTAQGVISMLSKYPLTVCPSDMVDLDPVCCPIGFSHYGQHIIGNLPCYSTLTTTVYSPDASVLASITSVVAASIASASTTTTPTISVIVNQVFALGLPCADDEGDGEHSGLSIGAKAGIGAGAGVGALLILFAIIACFMVAKRRRKKNKQQQQQQHDPTTSSSGLPVPQMMAGTGSGVSDGKHLSAATTMTPGSPIMFPQPQTQPQMNQYIQPQYPGAMGGQPQSHGYSPAFGHSQPLGPPQMVQDQYGGMYNMQPTASQPYPYQYPSPSLMTGQQAGMGMPYSPTYNQQPSAPPLQQFYPYEQQHQYQYQNQNQHQYQQQRSTINPHAPVPVEADSGTSGTSNFHASSSLSSPSQPGLSISMTTPPPPPVSHDRNGASQPTSSVSVNGGPSVAELSSHGGGSTPSQDQSQDQSQRHLINRKSVPGWG</sequence>
<feature type="region of interest" description="Disordered" evidence="1">
    <location>
        <begin position="153"/>
        <end position="197"/>
    </location>
</feature>
<keyword evidence="4" id="KW-1185">Reference proteome</keyword>